<dbReference type="RefSeq" id="WP_244751438.1">
    <property type="nucleotide sequence ID" value="NZ_CP095074.1"/>
</dbReference>
<protein>
    <submittedName>
        <fullName evidence="5">ABC transporter substrate-binding protein</fullName>
    </submittedName>
</protein>
<dbReference type="PROSITE" id="PS51257">
    <property type="entry name" value="PROKAR_LIPOPROTEIN"/>
    <property type="match status" value="1"/>
</dbReference>
<name>A0ABY4GUI6_9BACI</name>
<feature type="signal peptide" evidence="4">
    <location>
        <begin position="1"/>
        <end position="18"/>
    </location>
</feature>
<keyword evidence="3 4" id="KW-0732">Signal</keyword>
<feature type="chain" id="PRO_5046800234" evidence="4">
    <location>
        <begin position="19"/>
        <end position="417"/>
    </location>
</feature>
<comment type="similarity">
    <text evidence="1">Belongs to the bacterial solute-binding protein 1 family.</text>
</comment>
<dbReference type="SUPFAM" id="SSF53850">
    <property type="entry name" value="Periplasmic binding protein-like II"/>
    <property type="match status" value="1"/>
</dbReference>
<dbReference type="Pfam" id="PF13416">
    <property type="entry name" value="SBP_bac_8"/>
    <property type="match status" value="1"/>
</dbReference>
<evidence type="ECO:0000313" key="6">
    <source>
        <dbReference type="Proteomes" id="UP000831880"/>
    </source>
</evidence>
<dbReference type="PANTHER" id="PTHR30061:SF50">
    <property type="entry name" value="MALTOSE_MALTODEXTRIN-BINDING PERIPLASMIC PROTEIN"/>
    <property type="match status" value="1"/>
</dbReference>
<evidence type="ECO:0000313" key="5">
    <source>
        <dbReference type="EMBL" id="UOQ91827.1"/>
    </source>
</evidence>
<dbReference type="InterPro" id="IPR006059">
    <property type="entry name" value="SBP"/>
</dbReference>
<evidence type="ECO:0000256" key="1">
    <source>
        <dbReference type="ARBA" id="ARBA00008520"/>
    </source>
</evidence>
<keyword evidence="2" id="KW-0813">Transport</keyword>
<dbReference type="Gene3D" id="3.40.190.10">
    <property type="entry name" value="Periplasmic binding protein-like II"/>
    <property type="match status" value="2"/>
</dbReference>
<dbReference type="CDD" id="cd14748">
    <property type="entry name" value="PBP2_UgpB"/>
    <property type="match status" value="1"/>
</dbReference>
<sequence>MKKLTGLTFIILMMALVACNGESVTDESSSGDGNGSGSKGNELSIWFHFTGKKQESFLEIVDEYNQSQDKYHLKAEYVPFPDVKKQLSIGLAGGTLPDMTTMDVVDNASFAAKGVLADITSRVEEWGEASNFYDGPLQAAMYKGKYYGLPVGSNALGLFYNEDLLAEAGIVEPPSTWDELKEDAKKLKTDNVTPFAISAVKSEEGTFQYYPFLRSSGADFTDLGSEAAKGSMEFLKSLIDEGYMGSYVVNATQDDIARQFASGKIAMMVNGPWNIERLKQDNPDLNFSISQIPKDEEFASVLGGENIAIIKGKNEEGAFDFLTWFLEPERHETFTAETGAFPSRKDVLENSDKWKEDKYLSGFVPIMNGAVPRGPSPEWPSISEAIQVAIQESLTGAKPVGEALDDAAKKVEDIQNN</sequence>
<accession>A0ABY4GUI6</accession>
<proteinExistence type="inferred from homology"/>
<dbReference type="EMBL" id="CP095074">
    <property type="protein sequence ID" value="UOQ91827.1"/>
    <property type="molecule type" value="Genomic_DNA"/>
</dbReference>
<evidence type="ECO:0000256" key="3">
    <source>
        <dbReference type="ARBA" id="ARBA00022729"/>
    </source>
</evidence>
<organism evidence="5 6">
    <name type="scientific">Halobacillus shinanisalinarum</name>
    <dbReference type="NCBI Taxonomy" id="2932258"/>
    <lineage>
        <taxon>Bacteria</taxon>
        <taxon>Bacillati</taxon>
        <taxon>Bacillota</taxon>
        <taxon>Bacilli</taxon>
        <taxon>Bacillales</taxon>
        <taxon>Bacillaceae</taxon>
        <taxon>Halobacillus</taxon>
    </lineage>
</organism>
<gene>
    <name evidence="5" type="ORF">MUO14_15020</name>
</gene>
<reference evidence="5 6" key="1">
    <citation type="submission" date="2022-04" db="EMBL/GenBank/DDBJ databases">
        <title>Halobacillus sp. isolated from saltern.</title>
        <authorList>
            <person name="Won M."/>
            <person name="Lee C.-M."/>
            <person name="Woen H.-Y."/>
            <person name="Kwon S.-W."/>
        </authorList>
    </citation>
    <scope>NUCLEOTIDE SEQUENCE [LARGE SCALE GENOMIC DNA]</scope>
    <source>
        <strain evidence="5 6">SSTM10-2</strain>
    </source>
</reference>
<dbReference type="Proteomes" id="UP000831880">
    <property type="component" value="Chromosome"/>
</dbReference>
<keyword evidence="6" id="KW-1185">Reference proteome</keyword>
<dbReference type="PANTHER" id="PTHR30061">
    <property type="entry name" value="MALTOSE-BINDING PERIPLASMIC PROTEIN"/>
    <property type="match status" value="1"/>
</dbReference>
<evidence type="ECO:0000256" key="2">
    <source>
        <dbReference type="ARBA" id="ARBA00022448"/>
    </source>
</evidence>
<evidence type="ECO:0000256" key="4">
    <source>
        <dbReference type="SAM" id="SignalP"/>
    </source>
</evidence>